<feature type="transmembrane region" description="Helical" evidence="6">
    <location>
        <begin position="202"/>
        <end position="224"/>
    </location>
</feature>
<evidence type="ECO:0008006" key="9">
    <source>
        <dbReference type="Google" id="ProtNLM"/>
    </source>
</evidence>
<protein>
    <recommendedName>
        <fullName evidence="9">C4-dicarboxylate anaerobic carrier</fullName>
    </recommendedName>
</protein>
<comment type="caution">
    <text evidence="7">The sequence shown here is derived from an EMBL/GenBank/DDBJ whole genome shotgun (WGS) entry which is preliminary data.</text>
</comment>
<keyword evidence="2" id="KW-1003">Cell membrane</keyword>
<evidence type="ECO:0000256" key="3">
    <source>
        <dbReference type="ARBA" id="ARBA00022692"/>
    </source>
</evidence>
<evidence type="ECO:0000256" key="2">
    <source>
        <dbReference type="ARBA" id="ARBA00022475"/>
    </source>
</evidence>
<feature type="transmembrane region" description="Helical" evidence="6">
    <location>
        <begin position="14"/>
        <end position="34"/>
    </location>
</feature>
<dbReference type="AlphaFoldDB" id="A0A0J9BYX6"/>
<feature type="transmembrane region" description="Helical" evidence="6">
    <location>
        <begin position="78"/>
        <end position="99"/>
    </location>
</feature>
<dbReference type="PANTHER" id="PTHR43652">
    <property type="entry name" value="BASIC AMINO ACID ANTIPORTER YFCC-RELATED"/>
    <property type="match status" value="1"/>
</dbReference>
<feature type="transmembrane region" description="Helical" evidence="6">
    <location>
        <begin position="487"/>
        <end position="504"/>
    </location>
</feature>
<accession>A0A0J9BYX6</accession>
<dbReference type="InterPro" id="IPR051679">
    <property type="entry name" value="DASS-Related_Transporters"/>
</dbReference>
<dbReference type="RefSeq" id="WP_045093963.1">
    <property type="nucleotide sequence ID" value="NZ_KQ235879.1"/>
</dbReference>
<feature type="transmembrane region" description="Helical" evidence="6">
    <location>
        <begin position="321"/>
        <end position="343"/>
    </location>
</feature>
<gene>
    <name evidence="7" type="ORF">HMPREF9470_03449</name>
</gene>
<keyword evidence="3 6" id="KW-0812">Transmembrane</keyword>
<evidence type="ECO:0000256" key="4">
    <source>
        <dbReference type="ARBA" id="ARBA00022989"/>
    </source>
</evidence>
<dbReference type="Pfam" id="PF03606">
    <property type="entry name" value="DcuC"/>
    <property type="match status" value="1"/>
</dbReference>
<dbReference type="GO" id="GO:0005886">
    <property type="term" value="C:plasma membrane"/>
    <property type="evidence" value="ECO:0007669"/>
    <property type="project" value="UniProtKB-SubCell"/>
</dbReference>
<evidence type="ECO:0000256" key="1">
    <source>
        <dbReference type="ARBA" id="ARBA00004651"/>
    </source>
</evidence>
<evidence type="ECO:0000313" key="7">
    <source>
        <dbReference type="EMBL" id="KMW17968.1"/>
    </source>
</evidence>
<evidence type="ECO:0000313" key="8">
    <source>
        <dbReference type="Proteomes" id="UP000037392"/>
    </source>
</evidence>
<feature type="transmembrane region" description="Helical" evidence="6">
    <location>
        <begin position="146"/>
        <end position="168"/>
    </location>
</feature>
<dbReference type="GeneID" id="93165534"/>
<dbReference type="EMBL" id="ADLK01000025">
    <property type="protein sequence ID" value="KMW17968.1"/>
    <property type="molecule type" value="Genomic_DNA"/>
</dbReference>
<feature type="transmembrane region" description="Helical" evidence="6">
    <location>
        <begin position="120"/>
        <end position="140"/>
    </location>
</feature>
<evidence type="ECO:0000256" key="5">
    <source>
        <dbReference type="ARBA" id="ARBA00023136"/>
    </source>
</evidence>
<dbReference type="Proteomes" id="UP000037392">
    <property type="component" value="Unassembled WGS sequence"/>
</dbReference>
<keyword evidence="4 6" id="KW-1133">Transmembrane helix</keyword>
<dbReference type="PANTHER" id="PTHR43652:SF6">
    <property type="entry name" value="ARGININE REPRESSOR"/>
    <property type="match status" value="1"/>
</dbReference>
<feature type="transmembrane region" description="Helical" evidence="6">
    <location>
        <begin position="175"/>
        <end position="196"/>
    </location>
</feature>
<dbReference type="OrthoDB" id="255482at2"/>
<keyword evidence="5 6" id="KW-0472">Membrane</keyword>
<feature type="transmembrane region" description="Helical" evidence="6">
    <location>
        <begin position="396"/>
        <end position="415"/>
    </location>
</feature>
<dbReference type="PATRIC" id="fig|742734.4.peg.3698"/>
<evidence type="ECO:0000256" key="6">
    <source>
        <dbReference type="SAM" id="Phobius"/>
    </source>
</evidence>
<feature type="transmembrane region" description="Helical" evidence="6">
    <location>
        <begin position="263"/>
        <end position="284"/>
    </location>
</feature>
<dbReference type="InterPro" id="IPR018385">
    <property type="entry name" value="C4_dicarb_anaerob_car-like"/>
</dbReference>
<organism evidence="7 8">
    <name type="scientific">[Clostridium] citroniae WAL-19142</name>
    <dbReference type="NCBI Taxonomy" id="742734"/>
    <lineage>
        <taxon>Bacteria</taxon>
        <taxon>Bacillati</taxon>
        <taxon>Bacillota</taxon>
        <taxon>Clostridia</taxon>
        <taxon>Lachnospirales</taxon>
        <taxon>Lachnospiraceae</taxon>
        <taxon>Enterocloster</taxon>
    </lineage>
</organism>
<name>A0A0J9BYX6_9FIRM</name>
<reference evidence="7 8" key="1">
    <citation type="submission" date="2011-04" db="EMBL/GenBank/DDBJ databases">
        <title>The Genome Sequence of Clostridium citroniae WAL-19142.</title>
        <authorList>
            <consortium name="The Broad Institute Genome Sequencing Platform"/>
            <person name="Earl A."/>
            <person name="Ward D."/>
            <person name="Feldgarden M."/>
            <person name="Gevers D."/>
            <person name="Warren Y.A."/>
            <person name="Tyrrell K.L."/>
            <person name="Citron D.M."/>
            <person name="Goldstein E.J."/>
            <person name="Daigneault M."/>
            <person name="Allen-Vercoe E."/>
            <person name="Young S.K."/>
            <person name="Zeng Q."/>
            <person name="Gargeya S."/>
            <person name="Fitzgerald M."/>
            <person name="Haas B."/>
            <person name="Abouelleil A."/>
            <person name="Alvarado L."/>
            <person name="Arachchi H.M."/>
            <person name="Berlin A."/>
            <person name="Brown A."/>
            <person name="Chapman S.B."/>
            <person name="Chen Z."/>
            <person name="Dunbar C."/>
            <person name="Freedman E."/>
            <person name="Gearin G."/>
            <person name="Gellesch M."/>
            <person name="Goldberg J."/>
            <person name="Griggs A."/>
            <person name="Gujja S."/>
            <person name="Heilman E.R."/>
            <person name="Heiman D."/>
            <person name="Howarth C."/>
            <person name="Larson L."/>
            <person name="Lui A."/>
            <person name="MacDonald P.J."/>
            <person name="Mehta T."/>
            <person name="Montmayeur A."/>
            <person name="Murphy C."/>
            <person name="Neiman D."/>
            <person name="Pearson M."/>
            <person name="Priest M."/>
            <person name="Roberts A."/>
            <person name="Saif S."/>
            <person name="Shea T."/>
            <person name="Shenoy N."/>
            <person name="Sisk P."/>
            <person name="Stolte C."/>
            <person name="Sykes S."/>
            <person name="White J."/>
            <person name="Yandava C."/>
            <person name="Wortman J."/>
            <person name="Nusbaum C."/>
            <person name="Birren B."/>
        </authorList>
    </citation>
    <scope>NUCLEOTIDE SEQUENCE [LARGE SCALE GENOMIC DNA]</scope>
    <source>
        <strain evidence="7 8">WAL-19142</strain>
    </source>
</reference>
<proteinExistence type="predicted"/>
<comment type="subcellular location">
    <subcellularLocation>
        <location evidence="1">Cell membrane</location>
        <topology evidence="1">Multi-pass membrane protein</topology>
    </subcellularLocation>
</comment>
<sequence>MGGTQKKKKEKKGLNSYVVIFAVIVLMALLTWFVPGGEYELDEAGYAIAGTYRELPANPQGLWDVITAPITGMVGNGAVSGAISISLYIMLFGSFLKMMEETGVIGYALTSVAKKFQEKPYVLITILVFILSFLGTSQGAYEECAIYVSLFLPIFLAMGMDTITVVMISVFGTQIGCAASAINPFSTGIASDIAGISFGDGIIPRLILFFVLSGTVAALISLYAKKVQANPEKSVQFYRRNEDLEAFGNAEENSGTSNNVKHMTGLVVVFIMTFVIMLLALFPWTSINEHFTFFTSVAEWINTTPIISTVIGSNVVAFGDWYFTELTALMLVMCLIAGFMAGYDLDRIINIIIKGAAELVSTALIVPMARGIQVIMTSGNITSTILHATEVTLGSLPVVIFVILAFVIYLIFACFLPSSTGLAGATISVMVPLGTFAGVPPYVMIIIYNFALGIAKMFTPTSIAVMTCTQYAKIDYMSWVKAVWKPLVVIFLVCLAFALGLTLMG</sequence>